<evidence type="ECO:0000313" key="3">
    <source>
        <dbReference type="Proteomes" id="UP000063781"/>
    </source>
</evidence>
<reference evidence="2 3" key="1">
    <citation type="submission" date="2015-10" db="EMBL/GenBank/DDBJ databases">
        <title>Erysipelothrix larvae sp. LV19 isolated from the larval gut of the rhinoceros beetle, Trypoxylus dichotomus.</title>
        <authorList>
            <person name="Lim S."/>
            <person name="Kim B.-C."/>
        </authorList>
    </citation>
    <scope>NUCLEOTIDE SEQUENCE [LARGE SCALE GENOMIC DNA]</scope>
    <source>
        <strain evidence="2 3">LV19</strain>
    </source>
</reference>
<dbReference type="InterPro" id="IPR008841">
    <property type="entry name" value="Siphovirus-type_tail_N"/>
</dbReference>
<dbReference type="EMBL" id="CP013213">
    <property type="protein sequence ID" value="AMC93679.1"/>
    <property type="molecule type" value="Genomic_DNA"/>
</dbReference>
<keyword evidence="3" id="KW-1185">Reference proteome</keyword>
<organism evidence="2 3">
    <name type="scientific">Erysipelothrix larvae</name>
    <dbReference type="NCBI Taxonomy" id="1514105"/>
    <lineage>
        <taxon>Bacteria</taxon>
        <taxon>Bacillati</taxon>
        <taxon>Bacillota</taxon>
        <taxon>Erysipelotrichia</taxon>
        <taxon>Erysipelotrichales</taxon>
        <taxon>Erysipelotrichaceae</taxon>
        <taxon>Erysipelothrix</taxon>
    </lineage>
</organism>
<dbReference type="AlphaFoldDB" id="A0A0X8H0D0"/>
<dbReference type="Pfam" id="PF05709">
    <property type="entry name" value="Sipho_tail"/>
    <property type="match status" value="1"/>
</dbReference>
<dbReference type="InterPro" id="IPR006520">
    <property type="entry name" value="Dit_BPSPP_N"/>
</dbReference>
<feature type="domain" description="Siphovirus-type tail component RIFT-related" evidence="1">
    <location>
        <begin position="29"/>
        <end position="124"/>
    </location>
</feature>
<evidence type="ECO:0000313" key="2">
    <source>
        <dbReference type="EMBL" id="AMC93679.1"/>
    </source>
</evidence>
<dbReference type="Proteomes" id="UP000063781">
    <property type="component" value="Chromosome"/>
</dbReference>
<dbReference type="Gene3D" id="2.40.30.200">
    <property type="match status" value="1"/>
</dbReference>
<dbReference type="OrthoDB" id="3078561at2"/>
<accession>A0A0X8H0D0</accession>
<gene>
    <name evidence="2" type="ORF">AOC36_06685</name>
</gene>
<name>A0A0X8H0D0_9FIRM</name>
<sequence>MGFSYDDISSKSMGLKARLTSWQVCGGMRNFTTNVPGKYGVTDFGADFDYREINVACNIYPKHSFSALVSTLDELSTWLDPMQGLKELVFDDVPDRYFMARLNEKVDCERLIRFAGSFNLKFFCPDPFAYAITDENYLIESEGDHTVTRLTGNVDSNPMYRLKGIITSGVNNSISVTTNGLEMKIVNAVLLAEETLVIDTGKMTAYVEDENGIILRNALPYLEDIDFPSLHVGTNTLAITTNNAVFTALEIKARSRWR</sequence>
<dbReference type="KEGG" id="erl:AOC36_06685"/>
<dbReference type="RefSeq" id="WP_067632675.1">
    <property type="nucleotide sequence ID" value="NZ_CP013213.1"/>
</dbReference>
<proteinExistence type="predicted"/>
<evidence type="ECO:0000259" key="1">
    <source>
        <dbReference type="Pfam" id="PF05709"/>
    </source>
</evidence>
<dbReference type="STRING" id="1514105.AOC36_06685"/>
<dbReference type="NCBIfam" id="TIGR01633">
    <property type="entry name" value="phi3626_gp14_N"/>
    <property type="match status" value="1"/>
</dbReference>
<protein>
    <submittedName>
        <fullName evidence="2">Phage tail protein</fullName>
    </submittedName>
</protein>